<sequence length="170" mass="17020">MASKTCSSLAIFLTINILFFTLVSSCGTCGSGPYPNPNPKPKHTPSPNPSGGSSHSGGSSPGGSSPSGGSYPSGPSGPSGGGSTVSCPRDALKLGVCANVLNGLLNLTLGQPPVTPCCSLLNGLVDLEAAVCLCTALRANILGINLNLPISLSLLLNVCSKEAPRDFQCY</sequence>
<evidence type="ECO:0000256" key="3">
    <source>
        <dbReference type="SAM" id="MobiDB-lite"/>
    </source>
</evidence>
<comment type="similarity">
    <text evidence="1">Belongs to the plant LTP family. PEARLI1 subfamily.</text>
</comment>
<dbReference type="Gramene" id="PSAT_LOCUS17509_t1">
    <property type="protein sequence ID" value="CAL5198018.1"/>
    <property type="gene ID" value="PSAT_LOCUS17509"/>
</dbReference>
<keyword evidence="2 4" id="KW-0732">Signal</keyword>
<dbReference type="PROSITE" id="PS51257">
    <property type="entry name" value="PROKAR_LIPOPROTEIN"/>
    <property type="match status" value="1"/>
</dbReference>
<feature type="compositionally biased region" description="Pro residues" evidence="3">
    <location>
        <begin position="37"/>
        <end position="48"/>
    </location>
</feature>
<name>A0A9D5AS92_PEA</name>
<dbReference type="FunFam" id="1.10.110.10:FF:000003">
    <property type="entry name" value="pEARLI1-like lipid transfer protein 1"/>
    <property type="match status" value="1"/>
</dbReference>
<accession>A0A9D5AS92</accession>
<feature type="signal peptide" evidence="4">
    <location>
        <begin position="1"/>
        <end position="25"/>
    </location>
</feature>
<dbReference type="EMBL" id="JAMSHJ010000004">
    <property type="protein sequence ID" value="KAI5417456.1"/>
    <property type="molecule type" value="Genomic_DNA"/>
</dbReference>
<evidence type="ECO:0000256" key="4">
    <source>
        <dbReference type="SAM" id="SignalP"/>
    </source>
</evidence>
<dbReference type="Pfam" id="PF14547">
    <property type="entry name" value="Hydrophob_seed"/>
    <property type="match status" value="1"/>
</dbReference>
<reference evidence="6 7" key="1">
    <citation type="journal article" date="2022" name="Nat. Genet.">
        <title>Improved pea reference genome and pan-genome highlight genomic features and evolutionary characteristics.</title>
        <authorList>
            <person name="Yang T."/>
            <person name="Liu R."/>
            <person name="Luo Y."/>
            <person name="Hu S."/>
            <person name="Wang D."/>
            <person name="Wang C."/>
            <person name="Pandey M.K."/>
            <person name="Ge S."/>
            <person name="Xu Q."/>
            <person name="Li N."/>
            <person name="Li G."/>
            <person name="Huang Y."/>
            <person name="Saxena R.K."/>
            <person name="Ji Y."/>
            <person name="Li M."/>
            <person name="Yan X."/>
            <person name="He Y."/>
            <person name="Liu Y."/>
            <person name="Wang X."/>
            <person name="Xiang C."/>
            <person name="Varshney R.K."/>
            <person name="Ding H."/>
            <person name="Gao S."/>
            <person name="Zong X."/>
        </authorList>
    </citation>
    <scope>NUCLEOTIDE SEQUENCE [LARGE SCALE GENOMIC DNA]</scope>
    <source>
        <strain evidence="6 7">cv. Zhongwan 6</strain>
    </source>
</reference>
<dbReference type="SMART" id="SM00499">
    <property type="entry name" value="AAI"/>
    <property type="match status" value="1"/>
</dbReference>
<feature type="compositionally biased region" description="Low complexity" evidence="3">
    <location>
        <begin position="49"/>
        <end position="76"/>
    </location>
</feature>
<comment type="caution">
    <text evidence="6">The sequence shown here is derived from an EMBL/GenBank/DDBJ whole genome shotgun (WGS) entry which is preliminary data.</text>
</comment>
<feature type="chain" id="PRO_5039637771" description="Bifunctional inhibitor/plant lipid transfer protein/seed storage helical domain-containing protein" evidence="4">
    <location>
        <begin position="26"/>
        <end position="170"/>
    </location>
</feature>
<evidence type="ECO:0000256" key="1">
    <source>
        <dbReference type="ARBA" id="ARBA00008965"/>
    </source>
</evidence>
<dbReference type="InterPro" id="IPR051636">
    <property type="entry name" value="Plant_LTP/defense-related"/>
</dbReference>
<dbReference type="AlphaFoldDB" id="A0A9D5AS92"/>
<protein>
    <recommendedName>
        <fullName evidence="5">Bifunctional inhibitor/plant lipid transfer protein/seed storage helical domain-containing protein</fullName>
    </recommendedName>
</protein>
<dbReference type="Gramene" id="Psat0s799g0040.1">
    <property type="protein sequence ID" value="Psat0s799g0040.1.cds1"/>
    <property type="gene ID" value="Psat0s799g0040"/>
</dbReference>
<dbReference type="CDD" id="cd01958">
    <property type="entry name" value="HPS_like"/>
    <property type="match status" value="1"/>
</dbReference>
<dbReference type="Gramene" id="Psat04G0216700-T1">
    <property type="protein sequence ID" value="KAI5417456.1"/>
    <property type="gene ID" value="KIW84_042167"/>
</dbReference>
<dbReference type="Proteomes" id="UP001058974">
    <property type="component" value="Chromosome 4"/>
</dbReference>
<evidence type="ECO:0000256" key="2">
    <source>
        <dbReference type="ARBA" id="ARBA00022729"/>
    </source>
</evidence>
<dbReference type="PANTHER" id="PTHR31731">
    <property type="match status" value="1"/>
</dbReference>
<keyword evidence="7" id="KW-1185">Reference proteome</keyword>
<dbReference type="InterPro" id="IPR016140">
    <property type="entry name" value="Bifunc_inhib/LTP/seed_store"/>
</dbReference>
<evidence type="ECO:0000259" key="5">
    <source>
        <dbReference type="SMART" id="SM00499"/>
    </source>
</evidence>
<dbReference type="OrthoDB" id="696558at2759"/>
<dbReference type="SUPFAM" id="SSF47699">
    <property type="entry name" value="Bifunctional inhibitor/lipid-transfer protein/seed storage 2S albumin"/>
    <property type="match status" value="1"/>
</dbReference>
<organism evidence="6 7">
    <name type="scientific">Pisum sativum</name>
    <name type="common">Garden pea</name>
    <name type="synonym">Lathyrus oleraceus</name>
    <dbReference type="NCBI Taxonomy" id="3888"/>
    <lineage>
        <taxon>Eukaryota</taxon>
        <taxon>Viridiplantae</taxon>
        <taxon>Streptophyta</taxon>
        <taxon>Embryophyta</taxon>
        <taxon>Tracheophyta</taxon>
        <taxon>Spermatophyta</taxon>
        <taxon>Magnoliopsida</taxon>
        <taxon>eudicotyledons</taxon>
        <taxon>Gunneridae</taxon>
        <taxon>Pentapetalae</taxon>
        <taxon>rosids</taxon>
        <taxon>fabids</taxon>
        <taxon>Fabales</taxon>
        <taxon>Fabaceae</taxon>
        <taxon>Papilionoideae</taxon>
        <taxon>50 kb inversion clade</taxon>
        <taxon>NPAAA clade</taxon>
        <taxon>Hologalegina</taxon>
        <taxon>IRL clade</taxon>
        <taxon>Fabeae</taxon>
        <taxon>Lathyrus</taxon>
    </lineage>
</organism>
<evidence type="ECO:0000313" key="6">
    <source>
        <dbReference type="EMBL" id="KAI5417456.1"/>
    </source>
</evidence>
<evidence type="ECO:0000313" key="7">
    <source>
        <dbReference type="Proteomes" id="UP001058974"/>
    </source>
</evidence>
<dbReference type="Gene3D" id="1.10.110.10">
    <property type="entry name" value="Plant lipid-transfer and hydrophobic proteins"/>
    <property type="match status" value="1"/>
</dbReference>
<proteinExistence type="inferred from homology"/>
<gene>
    <name evidence="6" type="ORF">KIW84_042167</name>
</gene>
<feature type="region of interest" description="Disordered" evidence="3">
    <location>
        <begin position="37"/>
        <end position="84"/>
    </location>
</feature>
<feature type="domain" description="Bifunctional inhibitor/plant lipid transfer protein/seed storage helical" evidence="5">
    <location>
        <begin position="87"/>
        <end position="169"/>
    </location>
</feature>
<dbReference type="InterPro" id="IPR036312">
    <property type="entry name" value="Bifun_inhib/LTP/seed_sf"/>
</dbReference>
<dbReference type="InterPro" id="IPR027923">
    <property type="entry name" value="Hydrophob_seed_dom"/>
</dbReference>